<accession>A0AAD6TSW6</accession>
<dbReference type="Pfam" id="PF00135">
    <property type="entry name" value="COesterase"/>
    <property type="match status" value="1"/>
</dbReference>
<dbReference type="SUPFAM" id="SSF53474">
    <property type="entry name" value="alpha/beta-Hydrolases"/>
    <property type="match status" value="1"/>
</dbReference>
<evidence type="ECO:0000313" key="2">
    <source>
        <dbReference type="EMBL" id="KAJ7075409.1"/>
    </source>
</evidence>
<dbReference type="Gene3D" id="3.40.50.1820">
    <property type="entry name" value="alpha/beta hydrolase"/>
    <property type="match status" value="1"/>
</dbReference>
<dbReference type="InterPro" id="IPR050309">
    <property type="entry name" value="Type-B_Carboxylest/Lipase"/>
</dbReference>
<evidence type="ECO:0000313" key="3">
    <source>
        <dbReference type="Proteomes" id="UP001222325"/>
    </source>
</evidence>
<evidence type="ECO:0000259" key="1">
    <source>
        <dbReference type="Pfam" id="PF00135"/>
    </source>
</evidence>
<organism evidence="2 3">
    <name type="scientific">Mycena belliarum</name>
    <dbReference type="NCBI Taxonomy" id="1033014"/>
    <lineage>
        <taxon>Eukaryota</taxon>
        <taxon>Fungi</taxon>
        <taxon>Dikarya</taxon>
        <taxon>Basidiomycota</taxon>
        <taxon>Agaricomycotina</taxon>
        <taxon>Agaricomycetes</taxon>
        <taxon>Agaricomycetidae</taxon>
        <taxon>Agaricales</taxon>
        <taxon>Marasmiineae</taxon>
        <taxon>Mycenaceae</taxon>
        <taxon>Mycena</taxon>
    </lineage>
</organism>
<reference evidence="2" key="1">
    <citation type="submission" date="2023-03" db="EMBL/GenBank/DDBJ databases">
        <title>Massive genome expansion in bonnet fungi (Mycena s.s.) driven by repeated elements and novel gene families across ecological guilds.</title>
        <authorList>
            <consortium name="Lawrence Berkeley National Laboratory"/>
            <person name="Harder C.B."/>
            <person name="Miyauchi S."/>
            <person name="Viragh M."/>
            <person name="Kuo A."/>
            <person name="Thoen E."/>
            <person name="Andreopoulos B."/>
            <person name="Lu D."/>
            <person name="Skrede I."/>
            <person name="Drula E."/>
            <person name="Henrissat B."/>
            <person name="Morin E."/>
            <person name="Kohler A."/>
            <person name="Barry K."/>
            <person name="LaButti K."/>
            <person name="Morin E."/>
            <person name="Salamov A."/>
            <person name="Lipzen A."/>
            <person name="Mereny Z."/>
            <person name="Hegedus B."/>
            <person name="Baldrian P."/>
            <person name="Stursova M."/>
            <person name="Weitz H."/>
            <person name="Taylor A."/>
            <person name="Grigoriev I.V."/>
            <person name="Nagy L.G."/>
            <person name="Martin F."/>
            <person name="Kauserud H."/>
        </authorList>
    </citation>
    <scope>NUCLEOTIDE SEQUENCE</scope>
    <source>
        <strain evidence="2">CBHHK173m</strain>
    </source>
</reference>
<proteinExistence type="predicted"/>
<dbReference type="InterPro" id="IPR029058">
    <property type="entry name" value="AB_hydrolase_fold"/>
</dbReference>
<feature type="domain" description="Carboxylesterase type B" evidence="1">
    <location>
        <begin position="1"/>
        <end position="98"/>
    </location>
</feature>
<dbReference type="AlphaFoldDB" id="A0AAD6TSW6"/>
<gene>
    <name evidence="2" type="ORF">B0H15DRAFT_744749</name>
</gene>
<protein>
    <recommendedName>
        <fullName evidence="1">Carboxylesterase type B domain-containing protein</fullName>
    </recommendedName>
</protein>
<dbReference type="Proteomes" id="UP001222325">
    <property type="component" value="Unassembled WGS sequence"/>
</dbReference>
<dbReference type="PANTHER" id="PTHR11559">
    <property type="entry name" value="CARBOXYLESTERASE"/>
    <property type="match status" value="1"/>
</dbReference>
<keyword evidence="3" id="KW-1185">Reference proteome</keyword>
<sequence length="99" mass="10300">YGGGFTGGGSANCNASTMPLEPNSAQGTPIIYVSLNYWLGPLGVPQGEEASQRGILNLGLYDQPACLEFRIQLFIGGFGGDHFTVTVVGRNSGSVMTSL</sequence>
<name>A0AAD6TSW6_9AGAR</name>
<comment type="caution">
    <text evidence="2">The sequence shown here is derived from an EMBL/GenBank/DDBJ whole genome shotgun (WGS) entry which is preliminary data.</text>
</comment>
<dbReference type="InterPro" id="IPR002018">
    <property type="entry name" value="CarbesteraseB"/>
</dbReference>
<feature type="non-terminal residue" evidence="2">
    <location>
        <position position="99"/>
    </location>
</feature>
<feature type="non-terminal residue" evidence="2">
    <location>
        <position position="1"/>
    </location>
</feature>
<dbReference type="EMBL" id="JARJCN010000096">
    <property type="protein sequence ID" value="KAJ7075409.1"/>
    <property type="molecule type" value="Genomic_DNA"/>
</dbReference>